<dbReference type="AlphaFoldDB" id="A0A0G1CML5"/>
<evidence type="ECO:0000313" key="2">
    <source>
        <dbReference type="EMBL" id="KKS86764.1"/>
    </source>
</evidence>
<dbReference type="EMBL" id="LCFD01000007">
    <property type="protein sequence ID" value="KKS86764.1"/>
    <property type="molecule type" value="Genomic_DNA"/>
</dbReference>
<evidence type="ECO:0000313" key="3">
    <source>
        <dbReference type="Proteomes" id="UP000034050"/>
    </source>
</evidence>
<dbReference type="HAMAP" id="MF_00386">
    <property type="entry name" value="UPF0161_YidD"/>
    <property type="match status" value="1"/>
</dbReference>
<dbReference type="STRING" id="1618446.UV61_C0007G0022"/>
<comment type="subcellular location">
    <subcellularLocation>
        <location evidence="1">Cell membrane</location>
        <topology evidence="1">Peripheral membrane protein</topology>
        <orientation evidence="1">Cytoplasmic side</orientation>
    </subcellularLocation>
</comment>
<comment type="similarity">
    <text evidence="1">Belongs to the UPF0161 family.</text>
</comment>
<dbReference type="PANTHER" id="PTHR33383:SF1">
    <property type="entry name" value="MEMBRANE PROTEIN INSERTION EFFICIENCY FACTOR-RELATED"/>
    <property type="match status" value="1"/>
</dbReference>
<proteinExistence type="inferred from homology"/>
<comment type="function">
    <text evidence="1">Could be involved in insertion of integral membrane proteins into the membrane.</text>
</comment>
<accession>A0A0G1CML5</accession>
<dbReference type="InterPro" id="IPR002696">
    <property type="entry name" value="Membr_insert_effic_factor_YidD"/>
</dbReference>
<organism evidence="2 3">
    <name type="scientific">Candidatus Gottesmanbacteria bacterium GW2011_GWB1_43_11</name>
    <dbReference type="NCBI Taxonomy" id="1618446"/>
    <lineage>
        <taxon>Bacteria</taxon>
        <taxon>Candidatus Gottesmaniibacteriota</taxon>
    </lineage>
</organism>
<keyword evidence="1" id="KW-1003">Cell membrane</keyword>
<dbReference type="Proteomes" id="UP000034050">
    <property type="component" value="Unassembled WGS sequence"/>
</dbReference>
<keyword evidence="1" id="KW-0472">Membrane</keyword>
<reference evidence="2 3" key="1">
    <citation type="journal article" date="2015" name="Nature">
        <title>rRNA introns, odd ribosomes, and small enigmatic genomes across a large radiation of phyla.</title>
        <authorList>
            <person name="Brown C.T."/>
            <person name="Hug L.A."/>
            <person name="Thomas B.C."/>
            <person name="Sharon I."/>
            <person name="Castelle C.J."/>
            <person name="Singh A."/>
            <person name="Wilkins M.J."/>
            <person name="Williams K.H."/>
            <person name="Banfield J.F."/>
        </authorList>
    </citation>
    <scope>NUCLEOTIDE SEQUENCE [LARGE SCALE GENOMIC DNA]</scope>
</reference>
<protein>
    <recommendedName>
        <fullName evidence="1">Putative membrane protein insertion efficiency factor</fullName>
    </recommendedName>
</protein>
<comment type="caution">
    <text evidence="2">The sequence shown here is derived from an EMBL/GenBank/DDBJ whole genome shotgun (WGS) entry which is preliminary data.</text>
</comment>
<gene>
    <name evidence="2" type="ORF">UV61_C0007G0022</name>
</gene>
<dbReference type="PANTHER" id="PTHR33383">
    <property type="entry name" value="MEMBRANE PROTEIN INSERTION EFFICIENCY FACTOR-RELATED"/>
    <property type="match status" value="1"/>
</dbReference>
<sequence length="77" mass="8586">MKQVVLKSIRLYQKIFSPDQGFLGRVFLGIACRFAPTCSEYTHIAVSRYGIIKGLVLGLRRISKCHPWGGSGFDPVT</sequence>
<dbReference type="NCBIfam" id="TIGR00278">
    <property type="entry name" value="membrane protein insertion efficiency factor YidD"/>
    <property type="match status" value="1"/>
</dbReference>
<dbReference type="PATRIC" id="fig|1618446.3.peg.856"/>
<dbReference type="SMART" id="SM01234">
    <property type="entry name" value="Haemolytic"/>
    <property type="match status" value="1"/>
</dbReference>
<dbReference type="GO" id="GO:0005886">
    <property type="term" value="C:plasma membrane"/>
    <property type="evidence" value="ECO:0007669"/>
    <property type="project" value="UniProtKB-SubCell"/>
</dbReference>
<evidence type="ECO:0000256" key="1">
    <source>
        <dbReference type="HAMAP-Rule" id="MF_00386"/>
    </source>
</evidence>
<name>A0A0G1CML5_9BACT</name>
<dbReference type="Pfam" id="PF01809">
    <property type="entry name" value="YidD"/>
    <property type="match status" value="1"/>
</dbReference>